<keyword evidence="1" id="KW-1133">Transmembrane helix</keyword>
<proteinExistence type="predicted"/>
<evidence type="ECO:0000256" key="1">
    <source>
        <dbReference type="SAM" id="Phobius"/>
    </source>
</evidence>
<organism evidence="2 3">
    <name type="scientific">Thiocapsa roseopersicina</name>
    <dbReference type="NCBI Taxonomy" id="1058"/>
    <lineage>
        <taxon>Bacteria</taxon>
        <taxon>Pseudomonadati</taxon>
        <taxon>Pseudomonadota</taxon>
        <taxon>Gammaproteobacteria</taxon>
        <taxon>Chromatiales</taxon>
        <taxon>Chromatiaceae</taxon>
        <taxon>Thiocapsa</taxon>
    </lineage>
</organism>
<feature type="transmembrane region" description="Helical" evidence="1">
    <location>
        <begin position="292"/>
        <end position="316"/>
    </location>
</feature>
<evidence type="ECO:0000313" key="3">
    <source>
        <dbReference type="Proteomes" id="UP000198816"/>
    </source>
</evidence>
<feature type="transmembrane region" description="Helical" evidence="1">
    <location>
        <begin position="262"/>
        <end position="280"/>
    </location>
</feature>
<protein>
    <submittedName>
        <fullName evidence="2">Uncharacterized protein</fullName>
    </submittedName>
</protein>
<evidence type="ECO:0000313" key="2">
    <source>
        <dbReference type="EMBL" id="SDW96693.1"/>
    </source>
</evidence>
<keyword evidence="1" id="KW-0472">Membrane</keyword>
<dbReference type="OrthoDB" id="8707966at2"/>
<keyword evidence="3" id="KW-1185">Reference proteome</keyword>
<keyword evidence="1" id="KW-0812">Transmembrane</keyword>
<sequence>MSDEKLYLEATNEIEGENKDPALWAKVMALAEGDQGKAKYQYIKLRVEQLANKKEDEKPLFKNKIVDEFQLDYMPAAEFSKIKSIPEMKVIEMIRDGFYAGQVKDDVWFVSRDEVGGPQEKNKLLQTRNKAEQEYVPVEEFARYKNLDPEKAISMIREGFCQGRIKNNQWYVSVSEINGHPISKSSNKDRNSSCPLCGSPEWRLASVVRSEGLSHIRADSTGAAVGLSGGGLGVGLGSASMEGISQTALSQAASPPKDPRDLPFSALAIVLLSIGVFFIIDNTSSFLDPGVFSFFEGLGLIFLYGFFVIGFVLLLAKHWPASEYKRRMERWKLTRMCTRCGHFYYPGD</sequence>
<dbReference type="Proteomes" id="UP000198816">
    <property type="component" value="Unassembled WGS sequence"/>
</dbReference>
<dbReference type="RefSeq" id="WP_139191927.1">
    <property type="nucleotide sequence ID" value="NZ_FNNZ01000011.1"/>
</dbReference>
<name>A0A1H2XUV7_THIRO</name>
<gene>
    <name evidence="2" type="ORF">SAMN05421783_111124</name>
</gene>
<accession>A0A1H2XUV7</accession>
<dbReference type="EMBL" id="FNNZ01000011">
    <property type="protein sequence ID" value="SDW96693.1"/>
    <property type="molecule type" value="Genomic_DNA"/>
</dbReference>
<dbReference type="AlphaFoldDB" id="A0A1H2XUV7"/>
<reference evidence="3" key="1">
    <citation type="submission" date="2016-10" db="EMBL/GenBank/DDBJ databases">
        <authorList>
            <person name="Varghese N."/>
            <person name="Submissions S."/>
        </authorList>
    </citation>
    <scope>NUCLEOTIDE SEQUENCE [LARGE SCALE GENOMIC DNA]</scope>
    <source>
        <strain evidence="3">DSM 217</strain>
    </source>
</reference>